<evidence type="ECO:0000259" key="1">
    <source>
        <dbReference type="Pfam" id="PF00483"/>
    </source>
</evidence>
<proteinExistence type="predicted"/>
<dbReference type="AlphaFoldDB" id="A0A917FSQ4"/>
<dbReference type="SUPFAM" id="SSF53448">
    <property type="entry name" value="Nucleotide-diphospho-sugar transferases"/>
    <property type="match status" value="1"/>
</dbReference>
<organism evidence="2 3">
    <name type="scientific">Paenibacillus abyssi</name>
    <dbReference type="NCBI Taxonomy" id="1340531"/>
    <lineage>
        <taxon>Bacteria</taxon>
        <taxon>Bacillati</taxon>
        <taxon>Bacillota</taxon>
        <taxon>Bacilli</taxon>
        <taxon>Bacillales</taxon>
        <taxon>Paenibacillaceae</taxon>
        <taxon>Paenibacillus</taxon>
    </lineage>
</organism>
<dbReference type="Proteomes" id="UP000644756">
    <property type="component" value="Unassembled WGS sequence"/>
</dbReference>
<sequence>MKGLILCAGKGTRLYPLTRSYPKTLIPVANIPILQTCIEKLTEQNITDIGIVISPSQERIMKDHIGTGEQWGLKLTYIYQHEPKGIADAVKQAEGYINKDSFLLLLGDNLITDSLAKLMLPVTSQISYASLMLTKVDNPHGYGIAEISDHRIVHLEEKPLLPRSNLAVLGAYAFHPLIFKAIAAITPSKRGEYEITDAIQWLINQGHPVPYHITEKQNSDIGTLERWLEANRWMLEEMSPTHRIHETCQLDNCDIIPPVAIAQGCRLKDCVIGPYVSIGADTNIEGCHIENSILLNQTQLKNIPYLIKDTVVGFQSVVAGLQSRGTVTDQ</sequence>
<name>A0A917FSQ4_9BACL</name>
<dbReference type="InterPro" id="IPR029044">
    <property type="entry name" value="Nucleotide-diphossugar_trans"/>
</dbReference>
<protein>
    <submittedName>
        <fullName evidence="2">Glucose-1-phosphate thymidylyltransferase</fullName>
    </submittedName>
</protein>
<dbReference type="Pfam" id="PF00483">
    <property type="entry name" value="NTP_transferase"/>
    <property type="match status" value="1"/>
</dbReference>
<reference evidence="2" key="1">
    <citation type="journal article" date="2014" name="Int. J. Syst. Evol. Microbiol.">
        <title>Complete genome sequence of Corynebacterium casei LMG S-19264T (=DSM 44701T), isolated from a smear-ripened cheese.</title>
        <authorList>
            <consortium name="US DOE Joint Genome Institute (JGI-PGF)"/>
            <person name="Walter F."/>
            <person name="Albersmeier A."/>
            <person name="Kalinowski J."/>
            <person name="Ruckert C."/>
        </authorList>
    </citation>
    <scope>NUCLEOTIDE SEQUENCE</scope>
    <source>
        <strain evidence="2">CGMCC 1.12987</strain>
    </source>
</reference>
<reference evidence="2" key="2">
    <citation type="submission" date="2020-09" db="EMBL/GenBank/DDBJ databases">
        <authorList>
            <person name="Sun Q."/>
            <person name="Zhou Y."/>
        </authorList>
    </citation>
    <scope>NUCLEOTIDE SEQUENCE</scope>
    <source>
        <strain evidence="2">CGMCC 1.12987</strain>
    </source>
</reference>
<accession>A0A917FSQ4</accession>
<feature type="domain" description="Nucleotidyl transferase" evidence="1">
    <location>
        <begin position="2"/>
        <end position="234"/>
    </location>
</feature>
<keyword evidence="3" id="KW-1185">Reference proteome</keyword>
<dbReference type="Gene3D" id="2.160.10.10">
    <property type="entry name" value="Hexapeptide repeat proteins"/>
    <property type="match status" value="1"/>
</dbReference>
<gene>
    <name evidence="2" type="ORF">GCM10010916_15010</name>
</gene>
<dbReference type="InterPro" id="IPR005835">
    <property type="entry name" value="NTP_transferase_dom"/>
</dbReference>
<dbReference type="EMBL" id="BMGR01000004">
    <property type="protein sequence ID" value="GGF98745.1"/>
    <property type="molecule type" value="Genomic_DNA"/>
</dbReference>
<evidence type="ECO:0000313" key="2">
    <source>
        <dbReference type="EMBL" id="GGF98745.1"/>
    </source>
</evidence>
<comment type="caution">
    <text evidence="2">The sequence shown here is derived from an EMBL/GenBank/DDBJ whole genome shotgun (WGS) entry which is preliminary data.</text>
</comment>
<evidence type="ECO:0000313" key="3">
    <source>
        <dbReference type="Proteomes" id="UP000644756"/>
    </source>
</evidence>
<dbReference type="PANTHER" id="PTHR42883:SF2">
    <property type="entry name" value="THYMIDYLYLTRANSFERASE"/>
    <property type="match status" value="1"/>
</dbReference>
<dbReference type="Gene3D" id="3.90.550.10">
    <property type="entry name" value="Spore Coat Polysaccharide Biosynthesis Protein SpsA, Chain A"/>
    <property type="match status" value="1"/>
</dbReference>
<dbReference type="PANTHER" id="PTHR42883">
    <property type="entry name" value="GLUCOSE-1-PHOSPHATE THYMIDYLTRANSFERASE"/>
    <property type="match status" value="1"/>
</dbReference>
<dbReference type="RefSeq" id="WP_188530440.1">
    <property type="nucleotide sequence ID" value="NZ_BMGR01000004.1"/>
</dbReference>
<dbReference type="InterPro" id="IPR005908">
    <property type="entry name" value="G1P_thy_trans_l"/>
</dbReference>
<dbReference type="CDD" id="cd04189">
    <property type="entry name" value="G1P_TT_long"/>
    <property type="match status" value="1"/>
</dbReference>